<keyword evidence="3" id="KW-1185">Reference proteome</keyword>
<protein>
    <submittedName>
        <fullName evidence="2">Uncharacterized protein</fullName>
    </submittedName>
</protein>
<dbReference type="Proteomes" id="UP001160148">
    <property type="component" value="Unassembled WGS sequence"/>
</dbReference>
<feature type="compositionally biased region" description="Low complexity" evidence="1">
    <location>
        <begin position="43"/>
        <end position="55"/>
    </location>
</feature>
<evidence type="ECO:0000313" key="3">
    <source>
        <dbReference type="Proteomes" id="UP001160148"/>
    </source>
</evidence>
<evidence type="ECO:0000256" key="1">
    <source>
        <dbReference type="SAM" id="MobiDB-lite"/>
    </source>
</evidence>
<reference evidence="2 3" key="1">
    <citation type="submission" date="2023-01" db="EMBL/GenBank/DDBJ databases">
        <authorList>
            <person name="Whitehead M."/>
        </authorList>
    </citation>
    <scope>NUCLEOTIDE SEQUENCE [LARGE SCALE GENOMIC DNA]</scope>
</reference>
<gene>
    <name evidence="2" type="ORF">MEUPH1_LOCUS10478</name>
</gene>
<organism evidence="2 3">
    <name type="scientific">Macrosiphum euphorbiae</name>
    <name type="common">potato aphid</name>
    <dbReference type="NCBI Taxonomy" id="13131"/>
    <lineage>
        <taxon>Eukaryota</taxon>
        <taxon>Metazoa</taxon>
        <taxon>Ecdysozoa</taxon>
        <taxon>Arthropoda</taxon>
        <taxon>Hexapoda</taxon>
        <taxon>Insecta</taxon>
        <taxon>Pterygota</taxon>
        <taxon>Neoptera</taxon>
        <taxon>Paraneoptera</taxon>
        <taxon>Hemiptera</taxon>
        <taxon>Sternorrhyncha</taxon>
        <taxon>Aphidomorpha</taxon>
        <taxon>Aphidoidea</taxon>
        <taxon>Aphididae</taxon>
        <taxon>Macrosiphini</taxon>
        <taxon>Macrosiphum</taxon>
    </lineage>
</organism>
<accession>A0AAV0WF22</accession>
<name>A0AAV0WF22_9HEMI</name>
<sequence length="208" mass="23706">MLSNGYRCIKKCTKALKQSLFDWILHKFNNILTRTMSDIPAASTSTASTSSASTSQTMPYTFDNQFPLRDLDCTTTDESEMSSDEEMINYQSSDSNDNMCNPIIDDNMDDTSWSSSSNTSYGDKSPEITDDEIKEMIRESWALDKSTNSQEIPDSFTSPILILVQMNEIGIDLINVEEHAKRLKELEKEIDFIESTEWMYHPIDSSIR</sequence>
<comment type="caution">
    <text evidence="2">The sequence shown here is derived from an EMBL/GenBank/DDBJ whole genome shotgun (WGS) entry which is preliminary data.</text>
</comment>
<feature type="region of interest" description="Disordered" evidence="1">
    <location>
        <begin position="43"/>
        <end position="63"/>
    </location>
</feature>
<dbReference type="EMBL" id="CARXXK010000002">
    <property type="protein sequence ID" value="CAI6354481.1"/>
    <property type="molecule type" value="Genomic_DNA"/>
</dbReference>
<dbReference type="AlphaFoldDB" id="A0AAV0WF22"/>
<proteinExistence type="predicted"/>
<evidence type="ECO:0000313" key="2">
    <source>
        <dbReference type="EMBL" id="CAI6354481.1"/>
    </source>
</evidence>